<keyword evidence="2" id="KW-0238">DNA-binding</keyword>
<sequence length="72" mass="8172">MIVKLKIAELLDRKNMTQKELAELTGIRPSAISELCRGIKERVQLDHLSRIATALNISDIRELIDLDEDADE</sequence>
<dbReference type="SUPFAM" id="SSF47413">
    <property type="entry name" value="lambda repressor-like DNA-binding domains"/>
    <property type="match status" value="1"/>
</dbReference>
<reference evidence="2" key="2">
    <citation type="submission" date="2015-10" db="EMBL/GenBank/DDBJ databases">
        <authorList>
            <person name="Gilbert D.G."/>
        </authorList>
    </citation>
    <scope>NUCLEOTIDE SEQUENCE</scope>
    <source>
        <strain evidence="2">GO-13</strain>
    </source>
</reference>
<dbReference type="SMART" id="SM00530">
    <property type="entry name" value="HTH_XRE"/>
    <property type="match status" value="1"/>
</dbReference>
<dbReference type="CDD" id="cd00093">
    <property type="entry name" value="HTH_XRE"/>
    <property type="match status" value="1"/>
</dbReference>
<dbReference type="InterPro" id="IPR010982">
    <property type="entry name" value="Lambda_DNA-bd_dom_sf"/>
</dbReference>
<evidence type="ECO:0000313" key="2">
    <source>
        <dbReference type="EMBL" id="KRT88305.1"/>
    </source>
</evidence>
<dbReference type="OrthoDB" id="2186666at2"/>
<dbReference type="GO" id="GO:0003677">
    <property type="term" value="F:DNA binding"/>
    <property type="evidence" value="ECO:0007669"/>
    <property type="project" value="UniProtKB-KW"/>
</dbReference>
<dbReference type="Proteomes" id="UP001341297">
    <property type="component" value="Unassembled WGS sequence"/>
</dbReference>
<evidence type="ECO:0000259" key="1">
    <source>
        <dbReference type="PROSITE" id="PS50943"/>
    </source>
</evidence>
<comment type="caution">
    <text evidence="2">The sequence shown here is derived from an EMBL/GenBank/DDBJ whole genome shotgun (WGS) entry which is preliminary data.</text>
</comment>
<evidence type="ECO:0000313" key="4">
    <source>
        <dbReference type="Proteomes" id="UP000036168"/>
    </source>
</evidence>
<dbReference type="Gene3D" id="1.10.260.40">
    <property type="entry name" value="lambda repressor-like DNA-binding domains"/>
    <property type="match status" value="1"/>
</dbReference>
<dbReference type="AlphaFoldDB" id="A0A0T6BIV3"/>
<dbReference type="STRING" id="1664069.BGLY_1530"/>
<reference evidence="3 5" key="3">
    <citation type="submission" date="2023-03" db="EMBL/GenBank/DDBJ databases">
        <title>Agriculturally important microbes genome sequencing.</title>
        <authorList>
            <person name="Dunlap C."/>
        </authorList>
    </citation>
    <scope>NUCLEOTIDE SEQUENCE [LARGE SCALE GENOMIC DNA]</scope>
    <source>
        <strain evidence="3 5">CBP-3203</strain>
    </source>
</reference>
<dbReference type="RefSeq" id="WP_023856046.1">
    <property type="nucleotide sequence ID" value="NZ_CP023481.1"/>
</dbReference>
<proteinExistence type="predicted"/>
<accession>A0A0T6BIV3</accession>
<dbReference type="EMBL" id="JARRTL010000003">
    <property type="protein sequence ID" value="MEC0483385.1"/>
    <property type="molecule type" value="Genomic_DNA"/>
</dbReference>
<dbReference type="Pfam" id="PF13443">
    <property type="entry name" value="HTH_26"/>
    <property type="match status" value="1"/>
</dbReference>
<dbReference type="EMBL" id="LECW02000067">
    <property type="protein sequence ID" value="KRT88305.1"/>
    <property type="molecule type" value="Genomic_DNA"/>
</dbReference>
<protein>
    <submittedName>
        <fullName evidence="2">DNA-binding protein</fullName>
    </submittedName>
    <submittedName>
        <fullName evidence="3">Helix-turn-helix transcriptional regulator</fullName>
    </submittedName>
</protein>
<organism evidence="2 4">
    <name type="scientific">Bacillus glycinifermentans</name>
    <dbReference type="NCBI Taxonomy" id="1664069"/>
    <lineage>
        <taxon>Bacteria</taxon>
        <taxon>Bacillati</taxon>
        <taxon>Bacillota</taxon>
        <taxon>Bacilli</taxon>
        <taxon>Bacillales</taxon>
        <taxon>Bacillaceae</taxon>
        <taxon>Bacillus</taxon>
    </lineage>
</organism>
<gene>
    <name evidence="2" type="ORF">AB447_207845</name>
    <name evidence="3" type="ORF">P8828_00730</name>
</gene>
<evidence type="ECO:0000313" key="3">
    <source>
        <dbReference type="EMBL" id="MEC0483385.1"/>
    </source>
</evidence>
<keyword evidence="5" id="KW-1185">Reference proteome</keyword>
<evidence type="ECO:0000313" key="5">
    <source>
        <dbReference type="Proteomes" id="UP001341297"/>
    </source>
</evidence>
<feature type="domain" description="HTH cro/C1-type" evidence="1">
    <location>
        <begin position="7"/>
        <end position="63"/>
    </location>
</feature>
<name>A0A0T6BIV3_9BACI</name>
<reference evidence="2 4" key="1">
    <citation type="journal article" date="2015" name="Int. J. Syst. Evol. Microbiol.">
        <title>Bacillus glycinifermentans sp. nov., isolated from fermented soybean paste.</title>
        <authorList>
            <person name="Kim S.J."/>
            <person name="Dunlap C.A."/>
            <person name="Kwon S.W."/>
            <person name="Rooney A.P."/>
        </authorList>
    </citation>
    <scope>NUCLEOTIDE SEQUENCE [LARGE SCALE GENOMIC DNA]</scope>
    <source>
        <strain evidence="2 4">GO-13</strain>
    </source>
</reference>
<dbReference type="InterPro" id="IPR001387">
    <property type="entry name" value="Cro/C1-type_HTH"/>
</dbReference>
<dbReference type="Proteomes" id="UP000036168">
    <property type="component" value="Unassembled WGS sequence"/>
</dbReference>
<dbReference type="PROSITE" id="PS50943">
    <property type="entry name" value="HTH_CROC1"/>
    <property type="match status" value="1"/>
</dbReference>